<gene>
    <name evidence="2" type="ORF">G5B37_03885</name>
</gene>
<evidence type="ECO:0000256" key="1">
    <source>
        <dbReference type="SAM" id="Phobius"/>
    </source>
</evidence>
<evidence type="ECO:0000313" key="2">
    <source>
        <dbReference type="EMBL" id="QIE58732.1"/>
    </source>
</evidence>
<keyword evidence="3" id="KW-1185">Reference proteome</keyword>
<keyword evidence="1" id="KW-1133">Transmembrane helix</keyword>
<dbReference type="AlphaFoldDB" id="A0A6G6GJK9"/>
<dbReference type="Pfam" id="PF19578">
    <property type="entry name" value="DUF6090"/>
    <property type="match status" value="1"/>
</dbReference>
<dbReference type="InterPro" id="IPR045749">
    <property type="entry name" value="DUF6090"/>
</dbReference>
<dbReference type="KEGG" id="mgel:G5B37_03885"/>
<keyword evidence="1" id="KW-0812">Transmembrane</keyword>
<protein>
    <submittedName>
        <fullName evidence="2">Uncharacterized protein</fullName>
    </submittedName>
</protein>
<reference evidence="2 3" key="1">
    <citation type="submission" date="2020-02" db="EMBL/GenBank/DDBJ databases">
        <title>Complete genome sequence of Flavobacteriaceae bacterium.</title>
        <authorList>
            <person name="Kim S.-J."/>
            <person name="Kim Y.-S."/>
            <person name="Kim K.-H."/>
        </authorList>
    </citation>
    <scope>NUCLEOTIDE SEQUENCE [LARGE SCALE GENOMIC DNA]</scope>
    <source>
        <strain evidence="2 3">RR4-40</strain>
    </source>
</reference>
<dbReference type="Proteomes" id="UP000505306">
    <property type="component" value="Chromosome"/>
</dbReference>
<feature type="transmembrane region" description="Helical" evidence="1">
    <location>
        <begin position="21"/>
        <end position="42"/>
    </location>
</feature>
<evidence type="ECO:0000313" key="3">
    <source>
        <dbReference type="Proteomes" id="UP000505306"/>
    </source>
</evidence>
<sequence length="252" mass="29304">MIKFFRKIRQNLLSENKFSKYLIYAIGEIILVVIGILIALQINNSNELRVQSKLEQNYLIALQEEFEYNKIMLEKLMINNSKYADFALELIKKMGPDEPQLSEKEFSKIFFNVTLNEVVYHPSNGVLDEIISSGKLDLFKNQDLKNLLSSWGGHLDKVQFQETELAKYRIALIDQWMDEGNPRQGVIDTRGNVYDLPNSKFNIQNRHLLKSPKFDNKLTGFVFSARSANINYYGKLEEKIQSILQIIKTELE</sequence>
<dbReference type="RefSeq" id="WP_164678760.1">
    <property type="nucleotide sequence ID" value="NZ_CP049057.1"/>
</dbReference>
<organism evidence="2 3">
    <name type="scientific">Rasiella rasia</name>
    <dbReference type="NCBI Taxonomy" id="2744027"/>
    <lineage>
        <taxon>Bacteria</taxon>
        <taxon>Pseudomonadati</taxon>
        <taxon>Bacteroidota</taxon>
        <taxon>Flavobacteriia</taxon>
        <taxon>Flavobacteriales</taxon>
        <taxon>Flavobacteriaceae</taxon>
        <taxon>Rasiella</taxon>
    </lineage>
</organism>
<dbReference type="EMBL" id="CP049057">
    <property type="protein sequence ID" value="QIE58732.1"/>
    <property type="molecule type" value="Genomic_DNA"/>
</dbReference>
<name>A0A6G6GJK9_9FLAO</name>
<keyword evidence="1" id="KW-0472">Membrane</keyword>
<accession>A0A6G6GJK9</accession>
<proteinExistence type="predicted"/>